<accession>A0A059FI38</accession>
<evidence type="ECO:0000313" key="3">
    <source>
        <dbReference type="Proteomes" id="UP000024816"/>
    </source>
</evidence>
<evidence type="ECO:0008006" key="4">
    <source>
        <dbReference type="Google" id="ProtNLM"/>
    </source>
</evidence>
<dbReference type="OrthoDB" id="9806195at2"/>
<keyword evidence="1" id="KW-1133">Transmembrane helix</keyword>
<dbReference type="STRING" id="1280952.HJA_03581"/>
<reference evidence="2 3" key="1">
    <citation type="journal article" date="2014" name="Antonie Van Leeuwenhoek">
        <title>Hyphomonas beringensis sp. nov. and Hyphomonas chukchiensis sp. nov., isolated from surface seawater of the Bering Sea and Chukchi Sea.</title>
        <authorList>
            <person name="Li C."/>
            <person name="Lai Q."/>
            <person name="Li G."/>
            <person name="Dong C."/>
            <person name="Wang J."/>
            <person name="Liao Y."/>
            <person name="Shao Z."/>
        </authorList>
    </citation>
    <scope>NUCLEOTIDE SEQUENCE [LARGE SCALE GENOMIC DNA]</scope>
    <source>
        <strain evidence="2 3">VP2</strain>
    </source>
</reference>
<feature type="transmembrane region" description="Helical" evidence="1">
    <location>
        <begin position="15"/>
        <end position="41"/>
    </location>
</feature>
<evidence type="ECO:0000313" key="2">
    <source>
        <dbReference type="EMBL" id="KCZ90277.1"/>
    </source>
</evidence>
<feature type="transmembrane region" description="Helical" evidence="1">
    <location>
        <begin position="207"/>
        <end position="230"/>
    </location>
</feature>
<keyword evidence="1" id="KW-0472">Membrane</keyword>
<gene>
    <name evidence="2" type="ORF">HJA_03581</name>
</gene>
<dbReference type="PATRIC" id="fig|1280952.3.peg.714"/>
<dbReference type="EMBL" id="ARYJ01000002">
    <property type="protein sequence ID" value="KCZ90277.1"/>
    <property type="molecule type" value="Genomic_DNA"/>
</dbReference>
<organism evidence="2 3">
    <name type="scientific">Hyphomonas jannaschiana VP2</name>
    <dbReference type="NCBI Taxonomy" id="1280952"/>
    <lineage>
        <taxon>Bacteria</taxon>
        <taxon>Pseudomonadati</taxon>
        <taxon>Pseudomonadota</taxon>
        <taxon>Alphaproteobacteria</taxon>
        <taxon>Hyphomonadales</taxon>
        <taxon>Hyphomonadaceae</taxon>
        <taxon>Hyphomonas</taxon>
    </lineage>
</organism>
<dbReference type="eggNOG" id="COG3182">
    <property type="taxonomic scope" value="Bacteria"/>
</dbReference>
<keyword evidence="1" id="KW-0812">Transmembrane</keyword>
<proteinExistence type="predicted"/>
<dbReference type="Proteomes" id="UP000024816">
    <property type="component" value="Unassembled WGS sequence"/>
</dbReference>
<protein>
    <recommendedName>
        <fullName evidence="4">PepSY-associated TM helix domain-containing protein</fullName>
    </recommendedName>
</protein>
<keyword evidence="3" id="KW-1185">Reference proteome</keyword>
<dbReference type="AlphaFoldDB" id="A0A059FI38"/>
<evidence type="ECO:0000256" key="1">
    <source>
        <dbReference type="SAM" id="Phobius"/>
    </source>
</evidence>
<dbReference type="RefSeq" id="WP_034767330.1">
    <property type="nucleotide sequence ID" value="NZ_ARYJ01000002.1"/>
</dbReference>
<name>A0A059FI38_9PROT</name>
<comment type="caution">
    <text evidence="2">The sequence shown here is derived from an EMBL/GenBank/DDBJ whole genome shotgun (WGS) entry which is preliminary data.</text>
</comment>
<sequence length="237" mass="27259">MARAIAFNVRQWHKWVSLFVGIQAMLWLASGLYMVIINLNFIHGDHLVRNMSDTLPPGYTPGFGFEEVMSSYPQAELISLETWLGKPYYRVQTIDGRVLVDAQTGIQRSPLDRTDAIAVAQYHYARPGEAKSAQLLVDQANAPSEIQGRKLPLWRIDFEDPGRTSFYVSPDDGALVTRRHDYWRIFDFVWMLHIMDYKDRADVNNTLLRAFAGLGLILSIAGIWLLWFSFKHRRGVR</sequence>